<dbReference type="RefSeq" id="WP_200351585.1">
    <property type="nucleotide sequence ID" value="NZ_BAABHZ010000006.1"/>
</dbReference>
<dbReference type="EMBL" id="JAENIK010000011">
    <property type="protein sequence ID" value="MBK1816653.1"/>
    <property type="molecule type" value="Genomic_DNA"/>
</dbReference>
<sequence length="147" mass="15773">MEAIDRDFRPPFWRIAGPLMFFFALLVVASALAGTTWPDHPWLAAVTDLAVVAHAAVSAVLLSACFFTRLALHSSGPALDVTILFAGLVVLKRSVAGRSWHPVATPGGSPPDVEGSGTYRIEVATNTGKRVLVLGPFLCWLFKIECL</sequence>
<name>A0A934VAX3_9BACT</name>
<proteinExistence type="predicted"/>
<gene>
    <name evidence="2" type="ORF">JIN84_13590</name>
</gene>
<keyword evidence="1" id="KW-0472">Membrane</keyword>
<feature type="transmembrane region" description="Helical" evidence="1">
    <location>
        <begin position="42"/>
        <end position="67"/>
    </location>
</feature>
<evidence type="ECO:0000313" key="2">
    <source>
        <dbReference type="EMBL" id="MBK1816653.1"/>
    </source>
</evidence>
<keyword evidence="1" id="KW-0812">Transmembrane</keyword>
<evidence type="ECO:0000256" key="1">
    <source>
        <dbReference type="SAM" id="Phobius"/>
    </source>
</evidence>
<dbReference type="Proteomes" id="UP000600139">
    <property type="component" value="Unassembled WGS sequence"/>
</dbReference>
<feature type="transmembrane region" description="Helical" evidence="1">
    <location>
        <begin position="12"/>
        <end position="36"/>
    </location>
</feature>
<keyword evidence="3" id="KW-1185">Reference proteome</keyword>
<organism evidence="2 3">
    <name type="scientific">Luteolibacter yonseiensis</name>
    <dbReference type="NCBI Taxonomy" id="1144680"/>
    <lineage>
        <taxon>Bacteria</taxon>
        <taxon>Pseudomonadati</taxon>
        <taxon>Verrucomicrobiota</taxon>
        <taxon>Verrucomicrobiia</taxon>
        <taxon>Verrucomicrobiales</taxon>
        <taxon>Verrucomicrobiaceae</taxon>
        <taxon>Luteolibacter</taxon>
    </lineage>
</organism>
<reference evidence="2" key="1">
    <citation type="submission" date="2021-01" db="EMBL/GenBank/DDBJ databases">
        <title>Modified the classification status of verrucomicrobia.</title>
        <authorList>
            <person name="Feng X."/>
        </authorList>
    </citation>
    <scope>NUCLEOTIDE SEQUENCE</scope>
    <source>
        <strain evidence="2">JCM 18052</strain>
    </source>
</reference>
<evidence type="ECO:0000313" key="3">
    <source>
        <dbReference type="Proteomes" id="UP000600139"/>
    </source>
</evidence>
<comment type="caution">
    <text evidence="2">The sequence shown here is derived from an EMBL/GenBank/DDBJ whole genome shotgun (WGS) entry which is preliminary data.</text>
</comment>
<protein>
    <submittedName>
        <fullName evidence="2">Uncharacterized protein</fullName>
    </submittedName>
</protein>
<dbReference type="AlphaFoldDB" id="A0A934VAX3"/>
<accession>A0A934VAX3</accession>
<keyword evidence="1" id="KW-1133">Transmembrane helix</keyword>